<evidence type="ECO:0000256" key="4">
    <source>
        <dbReference type="ARBA" id="ARBA00022729"/>
    </source>
</evidence>
<dbReference type="OrthoDB" id="437369at2759"/>
<evidence type="ECO:0000313" key="12">
    <source>
        <dbReference type="Proteomes" id="UP000663832"/>
    </source>
</evidence>
<dbReference type="EMBL" id="CAJNOM010002190">
    <property type="protein sequence ID" value="CAF1628648.1"/>
    <property type="molecule type" value="Genomic_DNA"/>
</dbReference>
<comment type="similarity">
    <text evidence="2">Belongs to the prenylcysteine oxidase family.</text>
</comment>
<accession>A0A815P446</accession>
<evidence type="ECO:0000256" key="5">
    <source>
        <dbReference type="ARBA" id="ARBA00022827"/>
    </source>
</evidence>
<dbReference type="InterPro" id="IPR036188">
    <property type="entry name" value="FAD/NAD-bd_sf"/>
</dbReference>
<dbReference type="Pfam" id="PF07156">
    <property type="entry name" value="Prenylcys_lyase"/>
    <property type="match status" value="2"/>
</dbReference>
<feature type="domain" description="Prenylcysteine lyase" evidence="9">
    <location>
        <begin position="252"/>
        <end position="342"/>
    </location>
</feature>
<keyword evidence="7" id="KW-0325">Glycoprotein</keyword>
<dbReference type="Proteomes" id="UP000663877">
    <property type="component" value="Unassembled WGS sequence"/>
</dbReference>
<keyword evidence="8" id="KW-0812">Transmembrane</keyword>
<keyword evidence="5" id="KW-0274">FAD</keyword>
<reference evidence="10" key="1">
    <citation type="submission" date="2021-02" db="EMBL/GenBank/DDBJ databases">
        <authorList>
            <person name="Nowell W R."/>
        </authorList>
    </citation>
    <scope>NUCLEOTIDE SEQUENCE</scope>
</reference>
<dbReference type="Proteomes" id="UP000663832">
    <property type="component" value="Unassembled WGS sequence"/>
</dbReference>
<feature type="transmembrane region" description="Helical" evidence="8">
    <location>
        <begin position="12"/>
        <end position="32"/>
    </location>
</feature>
<evidence type="ECO:0000313" key="10">
    <source>
        <dbReference type="EMBL" id="CAF1443892.1"/>
    </source>
</evidence>
<evidence type="ECO:0000256" key="2">
    <source>
        <dbReference type="ARBA" id="ARBA00009967"/>
    </source>
</evidence>
<dbReference type="GO" id="GO:0001735">
    <property type="term" value="F:prenylcysteine oxidase activity"/>
    <property type="evidence" value="ECO:0007669"/>
    <property type="project" value="InterPro"/>
</dbReference>
<gene>
    <name evidence="10" type="ORF">BJG266_LOCUS40049</name>
    <name evidence="11" type="ORF">QVE165_LOCUS56932</name>
</gene>
<dbReference type="AlphaFoldDB" id="A0A815P446"/>
<comment type="cofactor">
    <cofactor evidence="1">
        <name>FAD</name>
        <dbReference type="ChEBI" id="CHEBI:57692"/>
    </cofactor>
</comment>
<organism evidence="10 13">
    <name type="scientific">Adineta steineri</name>
    <dbReference type="NCBI Taxonomy" id="433720"/>
    <lineage>
        <taxon>Eukaryota</taxon>
        <taxon>Metazoa</taxon>
        <taxon>Spiralia</taxon>
        <taxon>Gnathifera</taxon>
        <taxon>Rotifera</taxon>
        <taxon>Eurotatoria</taxon>
        <taxon>Bdelloidea</taxon>
        <taxon>Adinetida</taxon>
        <taxon>Adinetidae</taxon>
        <taxon>Adineta</taxon>
    </lineage>
</organism>
<dbReference type="GO" id="GO:0030328">
    <property type="term" value="P:prenylcysteine catabolic process"/>
    <property type="evidence" value="ECO:0007669"/>
    <property type="project" value="InterPro"/>
</dbReference>
<protein>
    <recommendedName>
        <fullName evidence="9">Prenylcysteine lyase domain-containing protein</fullName>
    </recommendedName>
</protein>
<evidence type="ECO:0000256" key="8">
    <source>
        <dbReference type="SAM" id="Phobius"/>
    </source>
</evidence>
<dbReference type="PANTHER" id="PTHR15944:SF0">
    <property type="entry name" value="PRENYLCYSTEINE LYASE DOMAIN-CONTAINING PROTEIN"/>
    <property type="match status" value="1"/>
</dbReference>
<evidence type="ECO:0000256" key="3">
    <source>
        <dbReference type="ARBA" id="ARBA00022630"/>
    </source>
</evidence>
<keyword evidence="8" id="KW-1133">Transmembrane helix</keyword>
<evidence type="ECO:0000256" key="1">
    <source>
        <dbReference type="ARBA" id="ARBA00001974"/>
    </source>
</evidence>
<keyword evidence="4" id="KW-0732">Signal</keyword>
<evidence type="ECO:0000256" key="6">
    <source>
        <dbReference type="ARBA" id="ARBA00023002"/>
    </source>
</evidence>
<dbReference type="GO" id="GO:0030327">
    <property type="term" value="P:prenylated protein catabolic process"/>
    <property type="evidence" value="ECO:0007669"/>
    <property type="project" value="TreeGrafter"/>
</dbReference>
<comment type="caution">
    <text evidence="10">The sequence shown here is derived from an EMBL/GenBank/DDBJ whole genome shotgun (WGS) entry which is preliminary data.</text>
</comment>
<dbReference type="SUPFAM" id="SSF51905">
    <property type="entry name" value="FAD/NAD(P)-binding domain"/>
    <property type="match status" value="1"/>
</dbReference>
<keyword evidence="8" id="KW-0472">Membrane</keyword>
<dbReference type="Pfam" id="PF13450">
    <property type="entry name" value="NAD_binding_8"/>
    <property type="match status" value="1"/>
</dbReference>
<dbReference type="Gene3D" id="3.50.50.60">
    <property type="entry name" value="FAD/NAD(P)-binding domain"/>
    <property type="match status" value="1"/>
</dbReference>
<keyword evidence="12" id="KW-1185">Reference proteome</keyword>
<name>A0A815P446_9BILA</name>
<feature type="domain" description="Prenylcysteine lyase" evidence="9">
    <location>
        <begin position="126"/>
        <end position="243"/>
    </location>
</feature>
<dbReference type="InterPro" id="IPR010795">
    <property type="entry name" value="Prenylcys_lyase"/>
</dbReference>
<dbReference type="InterPro" id="IPR017046">
    <property type="entry name" value="Prenylcysteine_Oxase1"/>
</dbReference>
<keyword evidence="6" id="KW-0560">Oxidoreductase</keyword>
<proteinExistence type="inferred from homology"/>
<dbReference type="EMBL" id="CAJNOI010001860">
    <property type="protein sequence ID" value="CAF1443892.1"/>
    <property type="molecule type" value="Genomic_DNA"/>
</dbReference>
<sequence length="361" mass="40797">MTVTILFSFLSIVRHIAIIGAGAAGSSAVFFLHKQLLTLGHRDKVEITVYEKESKVGGRAALIHPYNDSKYDPVEIGASIYASVNLHLVRAIEQFGLSPAYRIIDDNHVSYLYDGKTILVDMDDVTSRYNLLSLTRLKMLTETSVHHFLRLYQRNFQLLNGPFRTVAAYVKAIDLKPQLNESGFRFLVNNGVDEMTVNEFVDSLTQGTYGQQVTQLHAVMTIIAMAGSGQSIKGGNYKIFESMHFSTLLYPRNERLVKLFSPNYLDDSKLAKIVGSRANIGWIYRKMWYAYPRAPPRNDTVFPPINPDKGLYYVNAFESFISTMETQCVAAHNIIRLFLIDFGYDEKAATLADDYWIDTAV</sequence>
<evidence type="ECO:0000256" key="7">
    <source>
        <dbReference type="ARBA" id="ARBA00023180"/>
    </source>
</evidence>
<evidence type="ECO:0000313" key="13">
    <source>
        <dbReference type="Proteomes" id="UP000663877"/>
    </source>
</evidence>
<evidence type="ECO:0000259" key="9">
    <source>
        <dbReference type="Pfam" id="PF07156"/>
    </source>
</evidence>
<keyword evidence="3" id="KW-0285">Flavoprotein</keyword>
<evidence type="ECO:0000313" key="11">
    <source>
        <dbReference type="EMBL" id="CAF1628648.1"/>
    </source>
</evidence>
<dbReference type="PANTHER" id="PTHR15944">
    <property type="entry name" value="FARNESYLCYSTEINE LYASE"/>
    <property type="match status" value="1"/>
</dbReference>